<dbReference type="InterPro" id="IPR001789">
    <property type="entry name" value="Sig_transdc_resp-reg_receiver"/>
</dbReference>
<protein>
    <submittedName>
        <fullName evidence="3">Response regulator</fullName>
    </submittedName>
</protein>
<organism evidence="3 4">
    <name type="scientific">Mesorhizobium denitrificans</name>
    <dbReference type="NCBI Taxonomy" id="2294114"/>
    <lineage>
        <taxon>Bacteria</taxon>
        <taxon>Pseudomonadati</taxon>
        <taxon>Pseudomonadota</taxon>
        <taxon>Alphaproteobacteria</taxon>
        <taxon>Hyphomicrobiales</taxon>
        <taxon>Phyllobacteriaceae</taxon>
        <taxon>Mesorhizobium</taxon>
    </lineage>
</organism>
<evidence type="ECO:0000256" key="1">
    <source>
        <dbReference type="PROSITE-ProRule" id="PRU00169"/>
    </source>
</evidence>
<dbReference type="EMBL" id="QURN01000021">
    <property type="protein sequence ID" value="RFC63957.1"/>
    <property type="molecule type" value="Genomic_DNA"/>
</dbReference>
<accession>A0A371X404</accession>
<dbReference type="Proteomes" id="UP000262379">
    <property type="component" value="Unassembled WGS sequence"/>
</dbReference>
<dbReference type="AlphaFoldDB" id="A0A371X404"/>
<evidence type="ECO:0000313" key="3">
    <source>
        <dbReference type="EMBL" id="RFC63957.1"/>
    </source>
</evidence>
<dbReference type="SUPFAM" id="SSF52172">
    <property type="entry name" value="CheY-like"/>
    <property type="match status" value="1"/>
</dbReference>
<dbReference type="GO" id="GO:0000160">
    <property type="term" value="P:phosphorelay signal transduction system"/>
    <property type="evidence" value="ECO:0007669"/>
    <property type="project" value="InterPro"/>
</dbReference>
<keyword evidence="4" id="KW-1185">Reference proteome</keyword>
<sequence>MRTLPRRAFVVEDEYFVLLDIKDALTRMGCVVVHAVGSLREAMEWAAKVEADFAVVDVNVKGEKVYPAAEILKERGLPFVFCTGYDQEYLDPQWADYPSIQKPFSVEELAIAIEKWLASLN</sequence>
<keyword evidence="1" id="KW-0597">Phosphoprotein</keyword>
<proteinExistence type="predicted"/>
<gene>
    <name evidence="3" type="ORF">DY251_19940</name>
</gene>
<feature type="modified residue" description="4-aspartylphosphate" evidence="1">
    <location>
        <position position="57"/>
    </location>
</feature>
<reference evidence="4" key="1">
    <citation type="submission" date="2018-08" db="EMBL/GenBank/DDBJ databases">
        <authorList>
            <person name="Im W.T."/>
        </authorList>
    </citation>
    <scope>NUCLEOTIDE SEQUENCE [LARGE SCALE GENOMIC DNA]</scope>
    <source>
        <strain evidence="4">LA-28</strain>
    </source>
</reference>
<name>A0A371X404_9HYPH</name>
<dbReference type="PROSITE" id="PS50110">
    <property type="entry name" value="RESPONSE_REGULATORY"/>
    <property type="match status" value="1"/>
</dbReference>
<dbReference type="RefSeq" id="WP_116625658.1">
    <property type="nucleotide sequence ID" value="NZ_QURN01000021.1"/>
</dbReference>
<dbReference type="Pfam" id="PF00072">
    <property type="entry name" value="Response_reg"/>
    <property type="match status" value="1"/>
</dbReference>
<feature type="domain" description="Response regulatory" evidence="2">
    <location>
        <begin position="7"/>
        <end position="117"/>
    </location>
</feature>
<dbReference type="Gene3D" id="3.40.50.2300">
    <property type="match status" value="1"/>
</dbReference>
<dbReference type="InterPro" id="IPR011006">
    <property type="entry name" value="CheY-like_superfamily"/>
</dbReference>
<dbReference type="SMART" id="SM00448">
    <property type="entry name" value="REC"/>
    <property type="match status" value="1"/>
</dbReference>
<evidence type="ECO:0000313" key="4">
    <source>
        <dbReference type="Proteomes" id="UP000262379"/>
    </source>
</evidence>
<comment type="caution">
    <text evidence="3">The sequence shown here is derived from an EMBL/GenBank/DDBJ whole genome shotgun (WGS) entry which is preliminary data.</text>
</comment>
<evidence type="ECO:0000259" key="2">
    <source>
        <dbReference type="PROSITE" id="PS50110"/>
    </source>
</evidence>